<dbReference type="PANTHER" id="PTHR37611:SF2">
    <property type="entry name" value="VIRUS-SPECIFIC-SIGNALING-PATHWAY REGULATED PROTEIN-RELATED"/>
    <property type="match status" value="1"/>
</dbReference>
<evidence type="ECO:0000313" key="1">
    <source>
        <dbReference type="EMBL" id="KAH6756804.1"/>
    </source>
</evidence>
<dbReference type="Proteomes" id="UP001190926">
    <property type="component" value="Unassembled WGS sequence"/>
</dbReference>
<organism evidence="1 2">
    <name type="scientific">Perilla frutescens var. hirtella</name>
    <name type="common">Perilla citriodora</name>
    <name type="synonym">Perilla setoyensis</name>
    <dbReference type="NCBI Taxonomy" id="608512"/>
    <lineage>
        <taxon>Eukaryota</taxon>
        <taxon>Viridiplantae</taxon>
        <taxon>Streptophyta</taxon>
        <taxon>Embryophyta</taxon>
        <taxon>Tracheophyta</taxon>
        <taxon>Spermatophyta</taxon>
        <taxon>Magnoliopsida</taxon>
        <taxon>eudicotyledons</taxon>
        <taxon>Gunneridae</taxon>
        <taxon>Pentapetalae</taxon>
        <taxon>asterids</taxon>
        <taxon>lamiids</taxon>
        <taxon>Lamiales</taxon>
        <taxon>Lamiaceae</taxon>
        <taxon>Nepetoideae</taxon>
        <taxon>Elsholtzieae</taxon>
        <taxon>Perilla</taxon>
    </lineage>
</organism>
<dbReference type="AlphaFoldDB" id="A0AAD4IPZ6"/>
<name>A0AAD4IPZ6_PERFH</name>
<proteinExistence type="predicted"/>
<evidence type="ECO:0000313" key="2">
    <source>
        <dbReference type="Proteomes" id="UP001190926"/>
    </source>
</evidence>
<keyword evidence="2" id="KW-1185">Reference proteome</keyword>
<dbReference type="PANTHER" id="PTHR37611">
    <property type="entry name" value="VIRUS-SPECIFIC-SIGNALING-PATHWAY REGULATED PROTEIN-RELATED"/>
    <property type="match status" value="1"/>
</dbReference>
<gene>
    <name evidence="1" type="ORF">C2S53_015205</name>
</gene>
<reference evidence="1 2" key="1">
    <citation type="journal article" date="2021" name="Nat. Commun.">
        <title>Incipient diploidization of the medicinal plant Perilla within 10,000 years.</title>
        <authorList>
            <person name="Zhang Y."/>
            <person name="Shen Q."/>
            <person name="Leng L."/>
            <person name="Zhang D."/>
            <person name="Chen S."/>
            <person name="Shi Y."/>
            <person name="Ning Z."/>
            <person name="Chen S."/>
        </authorList>
    </citation>
    <scope>NUCLEOTIDE SEQUENCE [LARGE SCALE GENOMIC DNA]</scope>
    <source>
        <strain evidence="2">cv. PC099</strain>
    </source>
</reference>
<protein>
    <submittedName>
        <fullName evidence="1">Uncharacterized protein</fullName>
    </submittedName>
</protein>
<sequence>MASMVAENWENILDGHDCSESFELSPRNHHLLMSLLDETQIDDCDDDDERLTKVIQSLQAELHSADDCDLVDCQSSVDESYGEGCPMATNDLDLHWMDVEIMPTSPSWYNMDHHHGQGMMMTSDEFGWIKNPSFSPIEADQDYGSLWHGTNALL</sequence>
<comment type="caution">
    <text evidence="1">The sequence shown here is derived from an EMBL/GenBank/DDBJ whole genome shotgun (WGS) entry which is preliminary data.</text>
</comment>
<dbReference type="EMBL" id="SDAM02029508">
    <property type="protein sequence ID" value="KAH6756804.1"/>
    <property type="molecule type" value="Genomic_DNA"/>
</dbReference>
<accession>A0AAD4IPZ6</accession>